<name>M0BG17_9EURY</name>
<accession>M0BG17</accession>
<evidence type="ECO:0000256" key="1">
    <source>
        <dbReference type="ARBA" id="ARBA00023015"/>
    </source>
</evidence>
<dbReference type="PANTHER" id="PTHR34236">
    <property type="entry name" value="DIMETHYL SULFOXIDE REDUCTASE TRANSCRIPTIONAL ACTIVATOR"/>
    <property type="match status" value="1"/>
</dbReference>
<dbReference type="EMBL" id="AOIQ01000021">
    <property type="protein sequence ID" value="ELZ08574.1"/>
    <property type="molecule type" value="Genomic_DNA"/>
</dbReference>
<dbReference type="Pfam" id="PF04967">
    <property type="entry name" value="HTH_10"/>
    <property type="match status" value="1"/>
</dbReference>
<feature type="domain" description="HTH bat-type" evidence="3">
    <location>
        <begin position="165"/>
        <end position="215"/>
    </location>
</feature>
<evidence type="ECO:0000313" key="5">
    <source>
        <dbReference type="Proteomes" id="UP000011560"/>
    </source>
</evidence>
<proteinExistence type="predicted"/>
<dbReference type="InterPro" id="IPR007050">
    <property type="entry name" value="HTH_bacterioopsin"/>
</dbReference>
<organism evidence="4 5">
    <name type="scientific">Halovivax asiaticus JCM 14624</name>
    <dbReference type="NCBI Taxonomy" id="1227490"/>
    <lineage>
        <taxon>Archaea</taxon>
        <taxon>Methanobacteriati</taxon>
        <taxon>Methanobacteriota</taxon>
        <taxon>Stenosarchaea group</taxon>
        <taxon>Halobacteria</taxon>
        <taxon>Halobacteriales</taxon>
        <taxon>Natrialbaceae</taxon>
        <taxon>Halovivax</taxon>
    </lineage>
</organism>
<sequence>MVGVAPMSLIAEFTLNTPILVEARRAVPSVDFKVEDEFVSIEGTPFLTAWAMGDNSDLTTFHEAIGADSTVSTACLLAEMDDRRLYRLELSPEGAAGMTYPAAVDEGLTFLEISGSGETVRYRVRVPDRESLTAYRRLCADRDLEFRLLGLYQDESRSVEPAAVTERQREVLRAAFEAGYFAVPRQTTLESLAADFDISEQALSAIIRRGESNLLAETVASDLSPMGAAEDA</sequence>
<keyword evidence="1" id="KW-0805">Transcription regulation</keyword>
<dbReference type="STRING" id="1227490.C479_14583"/>
<keyword evidence="5" id="KW-1185">Reference proteome</keyword>
<dbReference type="Proteomes" id="UP000011560">
    <property type="component" value="Unassembled WGS sequence"/>
</dbReference>
<keyword evidence="2" id="KW-0804">Transcription</keyword>
<protein>
    <submittedName>
        <fullName evidence="4">Bacterio-opsin activator HTH domain-containing protein</fullName>
    </submittedName>
</protein>
<dbReference type="PANTHER" id="PTHR34236:SF1">
    <property type="entry name" value="DIMETHYL SULFOXIDE REDUCTASE TRANSCRIPTIONAL ACTIVATOR"/>
    <property type="match status" value="1"/>
</dbReference>
<evidence type="ECO:0000313" key="4">
    <source>
        <dbReference type="EMBL" id="ELZ08574.1"/>
    </source>
</evidence>
<evidence type="ECO:0000256" key="2">
    <source>
        <dbReference type="ARBA" id="ARBA00023163"/>
    </source>
</evidence>
<comment type="caution">
    <text evidence="4">The sequence shown here is derived from an EMBL/GenBank/DDBJ whole genome shotgun (WGS) entry which is preliminary data.</text>
</comment>
<gene>
    <name evidence="4" type="ORF">C479_14583</name>
</gene>
<dbReference type="AlphaFoldDB" id="M0BG17"/>
<evidence type="ECO:0000259" key="3">
    <source>
        <dbReference type="Pfam" id="PF04967"/>
    </source>
</evidence>
<reference evidence="4 5" key="1">
    <citation type="journal article" date="2014" name="PLoS Genet.">
        <title>Phylogenetically driven sequencing of extremely halophilic archaea reveals strategies for static and dynamic osmo-response.</title>
        <authorList>
            <person name="Becker E.A."/>
            <person name="Seitzer P.M."/>
            <person name="Tritt A."/>
            <person name="Larsen D."/>
            <person name="Krusor M."/>
            <person name="Yao A.I."/>
            <person name="Wu D."/>
            <person name="Madern D."/>
            <person name="Eisen J.A."/>
            <person name="Darling A.E."/>
            <person name="Facciotti M.T."/>
        </authorList>
    </citation>
    <scope>NUCLEOTIDE SEQUENCE [LARGE SCALE GENOMIC DNA]</scope>
    <source>
        <strain evidence="4 5">JCM 14624</strain>
    </source>
</reference>